<name>A0ACC3BG13_9EURO</name>
<evidence type="ECO:0000313" key="2">
    <source>
        <dbReference type="Proteomes" id="UP001177260"/>
    </source>
</evidence>
<reference evidence="1 2" key="1">
    <citation type="journal article" date="2023" name="ACS Omega">
        <title>Identification of the Neoaspergillic Acid Biosynthesis Gene Cluster by Establishing an In Vitro CRISPR-Ribonucleoprotein Genetic System in Aspergillus melleus.</title>
        <authorList>
            <person name="Yuan B."/>
            <person name="Grau M.F."/>
            <person name="Murata R.M."/>
            <person name="Torok T."/>
            <person name="Venkateswaran K."/>
            <person name="Stajich J.E."/>
            <person name="Wang C.C.C."/>
        </authorList>
    </citation>
    <scope>NUCLEOTIDE SEQUENCE [LARGE SCALE GENOMIC DNA]</scope>
    <source>
        <strain evidence="1 2">IMV 1140</strain>
    </source>
</reference>
<keyword evidence="2" id="KW-1185">Reference proteome</keyword>
<proteinExistence type="predicted"/>
<organism evidence="1 2">
    <name type="scientific">Aspergillus melleus</name>
    <dbReference type="NCBI Taxonomy" id="138277"/>
    <lineage>
        <taxon>Eukaryota</taxon>
        <taxon>Fungi</taxon>
        <taxon>Dikarya</taxon>
        <taxon>Ascomycota</taxon>
        <taxon>Pezizomycotina</taxon>
        <taxon>Eurotiomycetes</taxon>
        <taxon>Eurotiomycetidae</taxon>
        <taxon>Eurotiales</taxon>
        <taxon>Aspergillaceae</taxon>
        <taxon>Aspergillus</taxon>
        <taxon>Aspergillus subgen. Circumdati</taxon>
    </lineage>
</organism>
<dbReference type="Proteomes" id="UP001177260">
    <property type="component" value="Unassembled WGS sequence"/>
</dbReference>
<evidence type="ECO:0000313" key="1">
    <source>
        <dbReference type="EMBL" id="KAK1149743.1"/>
    </source>
</evidence>
<dbReference type="EMBL" id="JAOPJF010000003">
    <property type="protein sequence ID" value="KAK1149743.1"/>
    <property type="molecule type" value="Genomic_DNA"/>
</dbReference>
<sequence length="441" mass="50105">MYPRSRQLGPGDYDAVRLYQRNSTFGLHPEQSNIYVFDSDAGIEPHVFVNSEVFEKHIVATKKPRNRVVSTWSPNSMKPLRITYGAMRSLVNHYDISPTFHDLILSLGDKPQSSNAGHGGMTVVHREDGSYDIQYLFTYAEDYTLEGKILWTVRQVCVFHRHDPSGSGNLWILLHAQRNSKLQQYVEAAIRAEPGILLSDWYSMHSLVLSTYLAGWRWCIGKLGQEIEATCDAALTFDPLDINDDRKKILELLKPQYLGDQLLPLSSRLRVALDIVQKLQQLNTELNSKCLTSEGSFRHATDETRYHKTKLQGYLDSISVLEKKLAVSQNLNYQALTVEINNKMLKLTNAAINDNATVKVVTLVTLIYLPASFVSTLLGMNLFDFDGGDDGGGFTISRQFWIFVIAAVPLTLLTLASWYFITQRRLRLIRKHKISDVEKME</sequence>
<protein>
    <submittedName>
        <fullName evidence="1">Uncharacterized protein</fullName>
    </submittedName>
</protein>
<comment type="caution">
    <text evidence="1">The sequence shown here is derived from an EMBL/GenBank/DDBJ whole genome shotgun (WGS) entry which is preliminary data.</text>
</comment>
<gene>
    <name evidence="1" type="ORF">N8T08_005297</name>
</gene>
<accession>A0ACC3BG13</accession>